<feature type="transmembrane region" description="Helical" evidence="6">
    <location>
        <begin position="39"/>
        <end position="62"/>
    </location>
</feature>
<feature type="transmembrane region" description="Helical" evidence="6">
    <location>
        <begin position="91"/>
        <end position="111"/>
    </location>
</feature>
<dbReference type="EC" id="2.7.13.3" evidence="2"/>
<dbReference type="Pfam" id="PF02518">
    <property type="entry name" value="HATPase_c"/>
    <property type="match status" value="1"/>
</dbReference>
<dbReference type="InterPro" id="IPR035965">
    <property type="entry name" value="PAS-like_dom_sf"/>
</dbReference>
<evidence type="ECO:0000259" key="7">
    <source>
        <dbReference type="PROSITE" id="PS50109"/>
    </source>
</evidence>
<keyword evidence="9" id="KW-1185">Reference proteome</keyword>
<reference evidence="8 9" key="1">
    <citation type="submission" date="2017-11" db="EMBL/GenBank/DDBJ databases">
        <title>Isolation and Characterization of Methanofollis Species from Methane Seep Offshore SW Taiwan.</title>
        <authorList>
            <person name="Teng N.-H."/>
            <person name="Lai M.-C."/>
            <person name="Chen S.-C."/>
        </authorList>
    </citation>
    <scope>NUCLEOTIDE SEQUENCE [LARGE SCALE GENOMIC DNA]</scope>
    <source>
        <strain evidence="8 9">FWC-SCC2</strain>
    </source>
</reference>
<evidence type="ECO:0000256" key="4">
    <source>
        <dbReference type="ARBA" id="ARBA00022679"/>
    </source>
</evidence>
<evidence type="ECO:0000313" key="8">
    <source>
        <dbReference type="EMBL" id="TAJ44130.1"/>
    </source>
</evidence>
<dbReference type="Gene3D" id="3.30.450.20">
    <property type="entry name" value="PAS domain"/>
    <property type="match status" value="1"/>
</dbReference>
<dbReference type="PANTHER" id="PTHR43304:SF1">
    <property type="entry name" value="PAC DOMAIN-CONTAINING PROTEIN"/>
    <property type="match status" value="1"/>
</dbReference>
<keyword evidence="6" id="KW-0812">Transmembrane</keyword>
<dbReference type="PRINTS" id="PR00344">
    <property type="entry name" value="BCTRLSENSOR"/>
</dbReference>
<evidence type="ECO:0000256" key="5">
    <source>
        <dbReference type="ARBA" id="ARBA00022777"/>
    </source>
</evidence>
<dbReference type="CDD" id="cd00082">
    <property type="entry name" value="HisKA"/>
    <property type="match status" value="1"/>
</dbReference>
<keyword evidence="6" id="KW-0472">Membrane</keyword>
<dbReference type="SUPFAM" id="SSF55785">
    <property type="entry name" value="PYP-like sensor domain (PAS domain)"/>
    <property type="match status" value="1"/>
</dbReference>
<dbReference type="InterPro" id="IPR036890">
    <property type="entry name" value="HATPase_C_sf"/>
</dbReference>
<gene>
    <name evidence="8" type="ORF">CUJ86_08860</name>
</gene>
<dbReference type="InterPro" id="IPR003661">
    <property type="entry name" value="HisK_dim/P_dom"/>
</dbReference>
<organism evidence="8 9">
    <name type="scientific">Methanofollis fontis</name>
    <dbReference type="NCBI Taxonomy" id="2052832"/>
    <lineage>
        <taxon>Archaea</taxon>
        <taxon>Methanobacteriati</taxon>
        <taxon>Methanobacteriota</taxon>
        <taxon>Stenosarchaea group</taxon>
        <taxon>Methanomicrobia</taxon>
        <taxon>Methanomicrobiales</taxon>
        <taxon>Methanomicrobiaceae</taxon>
        <taxon>Methanofollis</taxon>
    </lineage>
</organism>
<evidence type="ECO:0000313" key="9">
    <source>
        <dbReference type="Proteomes" id="UP000292580"/>
    </source>
</evidence>
<dbReference type="InterPro" id="IPR003594">
    <property type="entry name" value="HATPase_dom"/>
</dbReference>
<dbReference type="NCBIfam" id="TIGR00229">
    <property type="entry name" value="sensory_box"/>
    <property type="match status" value="1"/>
</dbReference>
<keyword evidence="5" id="KW-0418">Kinase</keyword>
<dbReference type="InterPro" id="IPR005467">
    <property type="entry name" value="His_kinase_dom"/>
</dbReference>
<dbReference type="InterPro" id="IPR000014">
    <property type="entry name" value="PAS"/>
</dbReference>
<evidence type="ECO:0000256" key="1">
    <source>
        <dbReference type="ARBA" id="ARBA00000085"/>
    </source>
</evidence>
<evidence type="ECO:0000256" key="3">
    <source>
        <dbReference type="ARBA" id="ARBA00022553"/>
    </source>
</evidence>
<dbReference type="InterPro" id="IPR013655">
    <property type="entry name" value="PAS_fold_3"/>
</dbReference>
<name>A0A483CSG8_9EURY</name>
<dbReference type="CDD" id="cd00075">
    <property type="entry name" value="HATPase"/>
    <property type="match status" value="1"/>
</dbReference>
<dbReference type="SUPFAM" id="SSF55874">
    <property type="entry name" value="ATPase domain of HSP90 chaperone/DNA topoisomerase II/histidine kinase"/>
    <property type="match status" value="1"/>
</dbReference>
<feature type="domain" description="Histidine kinase" evidence="7">
    <location>
        <begin position="497"/>
        <end position="595"/>
    </location>
</feature>
<evidence type="ECO:0000256" key="6">
    <source>
        <dbReference type="SAM" id="Phobius"/>
    </source>
</evidence>
<protein>
    <recommendedName>
        <fullName evidence="2">histidine kinase</fullName>
        <ecNumber evidence="2">2.7.13.3</ecNumber>
    </recommendedName>
</protein>
<dbReference type="EMBL" id="PGCL01000003">
    <property type="protein sequence ID" value="TAJ44130.1"/>
    <property type="molecule type" value="Genomic_DNA"/>
</dbReference>
<dbReference type="Proteomes" id="UP000292580">
    <property type="component" value="Unassembled WGS sequence"/>
</dbReference>
<dbReference type="InterPro" id="IPR001610">
    <property type="entry name" value="PAC"/>
</dbReference>
<dbReference type="InterPro" id="IPR004358">
    <property type="entry name" value="Sig_transdc_His_kin-like_C"/>
</dbReference>
<evidence type="ECO:0000256" key="2">
    <source>
        <dbReference type="ARBA" id="ARBA00012438"/>
    </source>
</evidence>
<keyword evidence="6" id="KW-1133">Transmembrane helix</keyword>
<dbReference type="InterPro" id="IPR052162">
    <property type="entry name" value="Sensor_kinase/Photoreceptor"/>
</dbReference>
<dbReference type="Gene3D" id="3.30.565.10">
    <property type="entry name" value="Histidine kinase-like ATPase, C-terminal domain"/>
    <property type="match status" value="1"/>
</dbReference>
<sequence length="619" mass="67221">MALPQIRCGKKLSALRASIRSTGMPITVRKVESDMIRSWWRNTGVLGASVATFIIAEVMLYLFSSEQALLIANLLFLVIVLLSVRYPEHATVLSGIIGCVYLCLAVVLIPVPDISSYISLIMQGVVFASAGTVISSYILTLENSDIRYREIFDRALCGICIADRRCMYPLEYNRPFAAIRDGDPDSLTREIIVALQEGGGMDGDDTLSTINREIAVGEQSGKIKHLLVSTAPLAGERILIQCTDITSLRETEKDLKLSQERLSLAVEGAGVEIWDCDPISGTMELGSDLTSLKDWGDGEASIPIAAWMGRINPDDREVVEQGIRDHLEGRHPEIRCEYRLKNGDGGWRWIQSSGRVTECSDDGTPLRITGIHLDSTESVTIRGALRAANHKNAILAGISRHDILNQVTAMLGYLHLLEERIVADAVGGQYLRSLRDLCLLVNRQTVVSGELYAIGSVDPVWQSLEAVIMRIRAFLSLDEIHLNELRGNVEIFADPLLYRAFTEIFMNSVQHGRGARCIDCAVSVSGSVCSVIITDDGTGIPAEKKELIFKRGYGEGAGMGLFLASEILSATGISIYENGEAGAGARFVITIPPGCFRTISCAGVIAGGLGTTDATGEVQ</sequence>
<proteinExistence type="predicted"/>
<dbReference type="AlphaFoldDB" id="A0A483CSG8"/>
<dbReference type="GO" id="GO:0000155">
    <property type="term" value="F:phosphorelay sensor kinase activity"/>
    <property type="evidence" value="ECO:0007669"/>
    <property type="project" value="InterPro"/>
</dbReference>
<feature type="transmembrane region" description="Helical" evidence="6">
    <location>
        <begin position="117"/>
        <end position="139"/>
    </location>
</feature>
<comment type="caution">
    <text evidence="8">The sequence shown here is derived from an EMBL/GenBank/DDBJ whole genome shotgun (WGS) entry which is preliminary data.</text>
</comment>
<dbReference type="SMART" id="SM00387">
    <property type="entry name" value="HATPase_c"/>
    <property type="match status" value="1"/>
</dbReference>
<keyword evidence="3" id="KW-0597">Phosphoprotein</keyword>
<dbReference type="PANTHER" id="PTHR43304">
    <property type="entry name" value="PHYTOCHROME-LIKE PROTEIN CPH1"/>
    <property type="match status" value="1"/>
</dbReference>
<dbReference type="SMART" id="SM00086">
    <property type="entry name" value="PAC"/>
    <property type="match status" value="1"/>
</dbReference>
<dbReference type="PROSITE" id="PS50109">
    <property type="entry name" value="HIS_KIN"/>
    <property type="match status" value="1"/>
</dbReference>
<dbReference type="Pfam" id="PF08447">
    <property type="entry name" value="PAS_3"/>
    <property type="match status" value="1"/>
</dbReference>
<feature type="transmembrane region" description="Helical" evidence="6">
    <location>
        <begin position="68"/>
        <end position="84"/>
    </location>
</feature>
<comment type="catalytic activity">
    <reaction evidence="1">
        <text>ATP + protein L-histidine = ADP + protein N-phospho-L-histidine.</text>
        <dbReference type="EC" id="2.7.13.3"/>
    </reaction>
</comment>
<keyword evidence="4" id="KW-0808">Transferase</keyword>
<accession>A0A483CSG8</accession>